<dbReference type="InterPro" id="IPR005279">
    <property type="entry name" value="Dipep/tripep_permease"/>
</dbReference>
<feature type="transmembrane region" description="Helical" evidence="9">
    <location>
        <begin position="452"/>
        <end position="474"/>
    </location>
</feature>
<evidence type="ECO:0000256" key="2">
    <source>
        <dbReference type="ARBA" id="ARBA00022448"/>
    </source>
</evidence>
<evidence type="ECO:0000256" key="5">
    <source>
        <dbReference type="ARBA" id="ARBA00022856"/>
    </source>
</evidence>
<dbReference type="InterPro" id="IPR018456">
    <property type="entry name" value="PTR2_symporter_CS"/>
</dbReference>
<protein>
    <submittedName>
        <fullName evidence="10">MFS transporter</fullName>
    </submittedName>
</protein>
<feature type="transmembrane region" description="Helical" evidence="9">
    <location>
        <begin position="21"/>
        <end position="41"/>
    </location>
</feature>
<evidence type="ECO:0000256" key="7">
    <source>
        <dbReference type="ARBA" id="ARBA00023136"/>
    </source>
</evidence>
<dbReference type="GO" id="GO:0005886">
    <property type="term" value="C:plasma membrane"/>
    <property type="evidence" value="ECO:0007669"/>
    <property type="project" value="UniProtKB-SubCell"/>
</dbReference>
<feature type="transmembrane region" description="Helical" evidence="9">
    <location>
        <begin position="82"/>
        <end position="98"/>
    </location>
</feature>
<feature type="transmembrane region" description="Helical" evidence="9">
    <location>
        <begin position="104"/>
        <end position="130"/>
    </location>
</feature>
<evidence type="ECO:0000256" key="6">
    <source>
        <dbReference type="ARBA" id="ARBA00022989"/>
    </source>
</evidence>
<feature type="transmembrane region" description="Helical" evidence="9">
    <location>
        <begin position="170"/>
        <end position="190"/>
    </location>
</feature>
<comment type="similarity">
    <text evidence="8">Belongs to the major facilitator superfamily. Proton-dependent oligopeptide transporter (POT/PTR) (TC 2.A.17) family.</text>
</comment>
<reference evidence="10 11" key="1">
    <citation type="journal article" date="2017" name="Infect. Genet. Evol.">
        <title>Comparative genome analysis of fish pathogen Flavobacterium columnare reveals extensive sequence diversity within the species.</title>
        <authorList>
            <person name="Kayansamruaj P."/>
            <person name="Dong H.T."/>
            <person name="Hirono I."/>
            <person name="Kondo H."/>
            <person name="Senapin S."/>
            <person name="Rodkhum C."/>
        </authorList>
    </citation>
    <scope>NUCLEOTIDE SEQUENCE [LARGE SCALE GENOMIC DNA]</scope>
    <source>
        <strain evidence="10 11">1214</strain>
    </source>
</reference>
<feature type="transmembrane region" description="Helical" evidence="9">
    <location>
        <begin position="142"/>
        <end position="164"/>
    </location>
</feature>
<keyword evidence="4 8" id="KW-0812">Transmembrane</keyword>
<keyword evidence="3" id="KW-1003">Cell membrane</keyword>
<sequence>MKNKHPKGLLFLFFTEMWERFGYYLIIGIFVLYMIDPTTTGGLAFSDKQADDIFGSFIALTYLTPFLGGYMADRYLGYFKSVYLGGTLMGLGYIGLGFHNLTTFYISMALIVIGNGFFKPSISTLVGNLYSDEKYKANKDAGYNIFYMGINIGAFLCNIIAAFMRNQYGWSAAFITAGIGMFVGLFIFTLGRKHLEHANVTKPVQEGDISLVSILGKVFLPAIICGAIGWMIPGNIFKSDSTDAFIFACIPVIIFYVGLYVKATTEDKRPLGALLAIFAVGMLFWAVFKQNGTALTRWANYYTDRQVTGTTEKTLSSIYLVDQKDYTTKEVQQYDNQFQAEKDKNGEAIKVQGKDVYFKNEAPAKLAELEKNPEQKISLINTELFQSVNPGWIILLTPVVVGFFLMLRRKGKEPSTPSKIVLGLFISALSCLVMVAAVYAGSNGAVKVSPLWLVGTYGVITIGELCLSPMGLSIVSKLAPPRLTALMMGGFFLSISIGNKLSGVLASMWYDYENKANFFIVNMILLLFATGLGLSILKRLNAVMKEKGIN</sequence>
<dbReference type="CDD" id="cd17346">
    <property type="entry name" value="MFS_DtpA_like"/>
    <property type="match status" value="1"/>
</dbReference>
<feature type="transmembrane region" description="Helical" evidence="9">
    <location>
        <begin position="391"/>
        <end position="408"/>
    </location>
</feature>
<comment type="subcellular location">
    <subcellularLocation>
        <location evidence="1">Cell membrane</location>
        <topology evidence="1">Multi-pass membrane protein</topology>
    </subcellularLocation>
    <subcellularLocation>
        <location evidence="8">Membrane</location>
        <topology evidence="8">Multi-pass membrane protein</topology>
    </subcellularLocation>
</comment>
<keyword evidence="5" id="KW-0653">Protein transport</keyword>
<dbReference type="SUPFAM" id="SSF103473">
    <property type="entry name" value="MFS general substrate transporter"/>
    <property type="match status" value="2"/>
</dbReference>
<feature type="transmembrane region" description="Helical" evidence="9">
    <location>
        <begin position="53"/>
        <end position="70"/>
    </location>
</feature>
<dbReference type="NCBIfam" id="TIGR00924">
    <property type="entry name" value="yjdL_sub1_fam"/>
    <property type="match status" value="1"/>
</dbReference>
<dbReference type="InterPro" id="IPR036259">
    <property type="entry name" value="MFS_trans_sf"/>
</dbReference>
<proteinExistence type="inferred from homology"/>
<keyword evidence="2 8" id="KW-0813">Transport</keyword>
<dbReference type="InterPro" id="IPR000109">
    <property type="entry name" value="POT_fam"/>
</dbReference>
<feature type="transmembrane region" description="Helical" evidence="9">
    <location>
        <begin position="211"/>
        <end position="232"/>
    </location>
</feature>
<dbReference type="PANTHER" id="PTHR23517">
    <property type="entry name" value="RESISTANCE PROTEIN MDTM, PUTATIVE-RELATED-RELATED"/>
    <property type="match status" value="1"/>
</dbReference>
<evidence type="ECO:0000256" key="8">
    <source>
        <dbReference type="RuleBase" id="RU003755"/>
    </source>
</evidence>
<comment type="caution">
    <text evidence="10">The sequence shown here is derived from an EMBL/GenBank/DDBJ whole genome shotgun (WGS) entry which is preliminary data.</text>
</comment>
<organism evidence="10 11">
    <name type="scientific">Flavobacterium columnare</name>
    <dbReference type="NCBI Taxonomy" id="996"/>
    <lineage>
        <taxon>Bacteria</taxon>
        <taxon>Pseudomonadati</taxon>
        <taxon>Bacteroidota</taxon>
        <taxon>Flavobacteriia</taxon>
        <taxon>Flavobacteriales</taxon>
        <taxon>Flavobacteriaceae</taxon>
        <taxon>Flavobacterium</taxon>
    </lineage>
</organism>
<evidence type="ECO:0000256" key="1">
    <source>
        <dbReference type="ARBA" id="ARBA00004651"/>
    </source>
</evidence>
<dbReference type="Gene3D" id="1.20.1250.20">
    <property type="entry name" value="MFS general substrate transporter like domains"/>
    <property type="match status" value="2"/>
</dbReference>
<evidence type="ECO:0000256" key="9">
    <source>
        <dbReference type="SAM" id="Phobius"/>
    </source>
</evidence>
<dbReference type="Proteomes" id="UP000198034">
    <property type="component" value="Unassembled WGS sequence"/>
</dbReference>
<evidence type="ECO:0000313" key="11">
    <source>
        <dbReference type="Proteomes" id="UP000198034"/>
    </source>
</evidence>
<evidence type="ECO:0000256" key="4">
    <source>
        <dbReference type="ARBA" id="ARBA00022692"/>
    </source>
</evidence>
<feature type="transmembrane region" description="Helical" evidence="9">
    <location>
        <begin position="270"/>
        <end position="288"/>
    </location>
</feature>
<keyword evidence="7 9" id="KW-0472">Membrane</keyword>
<gene>
    <name evidence="10" type="ORF">BWK62_08475</name>
</gene>
<dbReference type="Pfam" id="PF00854">
    <property type="entry name" value="PTR2"/>
    <property type="match status" value="2"/>
</dbReference>
<feature type="transmembrane region" description="Helical" evidence="9">
    <location>
        <begin position="516"/>
        <end position="537"/>
    </location>
</feature>
<name>A0A246GAH6_9FLAO</name>
<dbReference type="EMBL" id="MTCY01000021">
    <property type="protein sequence ID" value="OWP76975.1"/>
    <property type="molecule type" value="Genomic_DNA"/>
</dbReference>
<keyword evidence="6 9" id="KW-1133">Transmembrane helix</keyword>
<feature type="transmembrane region" description="Helical" evidence="9">
    <location>
        <begin position="244"/>
        <end position="263"/>
    </location>
</feature>
<dbReference type="GO" id="GO:1904680">
    <property type="term" value="F:peptide transmembrane transporter activity"/>
    <property type="evidence" value="ECO:0007669"/>
    <property type="project" value="InterPro"/>
</dbReference>
<keyword evidence="5" id="KW-0571">Peptide transport</keyword>
<dbReference type="PANTHER" id="PTHR23517:SF15">
    <property type="entry name" value="PROTON-DEPENDENT OLIGOPEPTIDE FAMILY TRANSPORT PROTEIN"/>
    <property type="match status" value="1"/>
</dbReference>
<feature type="transmembrane region" description="Helical" evidence="9">
    <location>
        <begin position="486"/>
        <end position="510"/>
    </location>
</feature>
<dbReference type="GO" id="GO:0006857">
    <property type="term" value="P:oligopeptide transport"/>
    <property type="evidence" value="ECO:0007669"/>
    <property type="project" value="InterPro"/>
</dbReference>
<feature type="transmembrane region" description="Helical" evidence="9">
    <location>
        <begin position="420"/>
        <end position="440"/>
    </location>
</feature>
<evidence type="ECO:0000256" key="3">
    <source>
        <dbReference type="ARBA" id="ARBA00022475"/>
    </source>
</evidence>
<evidence type="ECO:0000313" key="10">
    <source>
        <dbReference type="EMBL" id="OWP76975.1"/>
    </source>
</evidence>
<dbReference type="PROSITE" id="PS01023">
    <property type="entry name" value="PTR2_2"/>
    <property type="match status" value="1"/>
</dbReference>
<dbReference type="InterPro" id="IPR050171">
    <property type="entry name" value="MFS_Transporters"/>
</dbReference>
<dbReference type="AlphaFoldDB" id="A0A246GAH6"/>
<accession>A0A246GAH6</accession>